<protein>
    <submittedName>
        <fullName evidence="2">Uncharacterized protein</fullName>
    </submittedName>
</protein>
<evidence type="ECO:0000256" key="1">
    <source>
        <dbReference type="SAM" id="MobiDB-lite"/>
    </source>
</evidence>
<evidence type="ECO:0000313" key="2">
    <source>
        <dbReference type="EMBL" id="MCY1005333.1"/>
    </source>
</evidence>
<dbReference type="RefSeq" id="WP_267766983.1">
    <property type="nucleotide sequence ID" value="NZ_JAPNKE010000002.1"/>
</dbReference>
<dbReference type="EMBL" id="JAPNKE010000002">
    <property type="protein sequence ID" value="MCY1005333.1"/>
    <property type="molecule type" value="Genomic_DNA"/>
</dbReference>
<name>A0A9X3EJN7_9BACT</name>
<evidence type="ECO:0000313" key="3">
    <source>
        <dbReference type="Proteomes" id="UP001150924"/>
    </source>
</evidence>
<organism evidence="2 3">
    <name type="scientific">Nannocystis pusilla</name>
    <dbReference type="NCBI Taxonomy" id="889268"/>
    <lineage>
        <taxon>Bacteria</taxon>
        <taxon>Pseudomonadati</taxon>
        <taxon>Myxococcota</taxon>
        <taxon>Polyangia</taxon>
        <taxon>Nannocystales</taxon>
        <taxon>Nannocystaceae</taxon>
        <taxon>Nannocystis</taxon>
    </lineage>
</organism>
<keyword evidence="3" id="KW-1185">Reference proteome</keyword>
<accession>A0A9X3EJN7</accession>
<reference evidence="2" key="1">
    <citation type="submission" date="2022-11" db="EMBL/GenBank/DDBJ databases">
        <title>Minimal conservation of predation-associated metabolite biosynthetic gene clusters underscores biosynthetic potential of Myxococcota including descriptions for ten novel species: Archangium lansinium sp. nov., Myxococcus landrumus sp. nov., Nannocystis bai.</title>
        <authorList>
            <person name="Ahearne A."/>
            <person name="Stevens C."/>
            <person name="Phillips K."/>
        </authorList>
    </citation>
    <scope>NUCLEOTIDE SEQUENCE</scope>
    <source>
        <strain evidence="2">Na p29</strain>
    </source>
</reference>
<feature type="region of interest" description="Disordered" evidence="1">
    <location>
        <begin position="17"/>
        <end position="48"/>
    </location>
</feature>
<sequence length="151" mass="16006">MRPAFIALLLLACRPDTTEPPATASSPPAASPPNAAPERPASPLPPNTIQPDRVCVVATSEHHQLRAEFDCTCGEPYACQIARRGDALELAFERIPSPAICDDCVPSRTTCALDRLAPGERVRVTLGGRELGDLTANADGWLPAGTCLPIR</sequence>
<gene>
    <name evidence="2" type="ORF">OV079_07055</name>
</gene>
<dbReference type="AlphaFoldDB" id="A0A9X3EJN7"/>
<proteinExistence type="predicted"/>
<feature type="compositionally biased region" description="Pro residues" evidence="1">
    <location>
        <begin position="29"/>
        <end position="48"/>
    </location>
</feature>
<dbReference type="Proteomes" id="UP001150924">
    <property type="component" value="Unassembled WGS sequence"/>
</dbReference>
<comment type="caution">
    <text evidence="2">The sequence shown here is derived from an EMBL/GenBank/DDBJ whole genome shotgun (WGS) entry which is preliminary data.</text>
</comment>